<accession>A0A0A7GJT6</accession>
<gene>
    <name evidence="1" type="ORF">GACE_2175</name>
</gene>
<sequence>MNTEEMELKCPVCRKTHVVEKKVDVIVCRSRMVAVVRDRHGWRLMEVNTISEKQDSELDRQWGYHEG</sequence>
<reference evidence="1 2" key="1">
    <citation type="journal article" date="2015" name="Appl. Environ. Microbiol.">
        <title>The Geoglobus acetivorans genome: Fe(III) reduction, acetate utilization, autotrophic growth, and degradation of aromatic compounds in a hyperthermophilic archaeon.</title>
        <authorList>
            <person name="Mardanov A.V."/>
            <person name="Slododkina G.B."/>
            <person name="Slobodkin A.I."/>
            <person name="Beletsky A.V."/>
            <person name="Gavrilov S.N."/>
            <person name="Kublanov I.V."/>
            <person name="Bonch-Osmolovskaya E.A."/>
            <person name="Skryabin K.G."/>
            <person name="Ravin N.V."/>
        </authorList>
    </citation>
    <scope>NUCLEOTIDE SEQUENCE [LARGE SCALE GENOMIC DNA]</scope>
    <source>
        <strain evidence="1 2">SBH6</strain>
    </source>
</reference>
<organism evidence="1 2">
    <name type="scientific">Geoglobus acetivorans</name>
    <dbReference type="NCBI Taxonomy" id="565033"/>
    <lineage>
        <taxon>Archaea</taxon>
        <taxon>Methanobacteriati</taxon>
        <taxon>Methanobacteriota</taxon>
        <taxon>Archaeoglobi</taxon>
        <taxon>Archaeoglobales</taxon>
        <taxon>Archaeoglobaceae</taxon>
        <taxon>Geoglobus</taxon>
    </lineage>
</organism>
<dbReference type="KEGG" id="gac:GACE_2175"/>
<proteinExistence type="predicted"/>
<dbReference type="AlphaFoldDB" id="A0A0A7GJT6"/>
<dbReference type="eggNOG" id="arCOG13411">
    <property type="taxonomic scope" value="Archaea"/>
</dbReference>
<name>A0A0A7GJT6_GEOAI</name>
<evidence type="ECO:0000313" key="1">
    <source>
        <dbReference type="EMBL" id="AIY91196.1"/>
    </source>
</evidence>
<dbReference type="Proteomes" id="UP000030624">
    <property type="component" value="Chromosome"/>
</dbReference>
<dbReference type="EMBL" id="CP009552">
    <property type="protein sequence ID" value="AIY91196.1"/>
    <property type="molecule type" value="Genomic_DNA"/>
</dbReference>
<dbReference type="HOGENOM" id="CLU_2893084_0_0_2"/>
<dbReference type="STRING" id="565033.GACE_2175"/>
<protein>
    <submittedName>
        <fullName evidence="1">Uncharacterized protein</fullName>
    </submittedName>
</protein>
<evidence type="ECO:0000313" key="2">
    <source>
        <dbReference type="Proteomes" id="UP000030624"/>
    </source>
</evidence>